<sequence>MQINLVPVCDPGVSYGGEMMRDAITRFRKRLLAVIVVCPKEDFKYSGEEARPDNITRVHINAAIALFREPGTIGQVTGFIHENGMNINLSGTGGWYGEEFMKCYSKSYINKARFST</sequence>
<keyword evidence="2" id="KW-1185">Reference proteome</keyword>
<accession>A0ABR8DJU0</accession>
<organism evidence="1 2">
    <name type="scientific">Nostoc flagelliforme FACHB-838</name>
    <dbReference type="NCBI Taxonomy" id="2692904"/>
    <lineage>
        <taxon>Bacteria</taxon>
        <taxon>Bacillati</taxon>
        <taxon>Cyanobacteriota</taxon>
        <taxon>Cyanophyceae</taxon>
        <taxon>Nostocales</taxon>
        <taxon>Nostocaceae</taxon>
        <taxon>Nostoc</taxon>
    </lineage>
</organism>
<evidence type="ECO:0000313" key="1">
    <source>
        <dbReference type="EMBL" id="MBD2529226.1"/>
    </source>
</evidence>
<dbReference type="RefSeq" id="WP_190939838.1">
    <property type="nucleotide sequence ID" value="NZ_JACJSI010000008.1"/>
</dbReference>
<comment type="caution">
    <text evidence="1">The sequence shown here is derived from an EMBL/GenBank/DDBJ whole genome shotgun (WGS) entry which is preliminary data.</text>
</comment>
<dbReference type="EMBL" id="JACJSI010000008">
    <property type="protein sequence ID" value="MBD2529226.1"/>
    <property type="molecule type" value="Genomic_DNA"/>
</dbReference>
<name>A0ABR8DJU0_9NOSO</name>
<proteinExistence type="predicted"/>
<dbReference type="Proteomes" id="UP000623440">
    <property type="component" value="Unassembled WGS sequence"/>
</dbReference>
<protein>
    <recommendedName>
        <fullName evidence="3">ACT domain-containing protein</fullName>
    </recommendedName>
</protein>
<evidence type="ECO:0000313" key="2">
    <source>
        <dbReference type="Proteomes" id="UP000623440"/>
    </source>
</evidence>
<gene>
    <name evidence="1" type="ORF">H6G97_06430</name>
</gene>
<evidence type="ECO:0008006" key="3">
    <source>
        <dbReference type="Google" id="ProtNLM"/>
    </source>
</evidence>
<reference evidence="1 2" key="1">
    <citation type="journal article" date="2020" name="ISME J.">
        <title>Comparative genomics reveals insights into cyanobacterial evolution and habitat adaptation.</title>
        <authorList>
            <person name="Chen M.Y."/>
            <person name="Teng W.K."/>
            <person name="Zhao L."/>
            <person name="Hu C.X."/>
            <person name="Zhou Y.K."/>
            <person name="Han B.P."/>
            <person name="Song L.R."/>
            <person name="Shu W.S."/>
        </authorList>
    </citation>
    <scope>NUCLEOTIDE SEQUENCE [LARGE SCALE GENOMIC DNA]</scope>
    <source>
        <strain evidence="1 2">FACHB-838</strain>
    </source>
</reference>